<proteinExistence type="predicted"/>
<protein>
    <submittedName>
        <fullName evidence="1">Uncharacterized protein</fullName>
    </submittedName>
</protein>
<name>A0AAD3SSP7_NEPGR</name>
<evidence type="ECO:0000313" key="2">
    <source>
        <dbReference type="Proteomes" id="UP001279734"/>
    </source>
</evidence>
<gene>
    <name evidence="1" type="ORF">Nepgr_018005</name>
</gene>
<evidence type="ECO:0000313" key="1">
    <source>
        <dbReference type="EMBL" id="GMH16164.1"/>
    </source>
</evidence>
<sequence>MPPQLRDTDFVWSIAADAVMLYTRANALLLGNSVVDGCVDRALVDPRCEEPQTTRRPIGRCLPCMMLPVRGKGPEDVEKLLPGKQHWLSRHLQPQQLLSSTLQNRHNIHEQFQDPQTVTGDNFTQESSCIQWIPRLVLPLRQAYHKTPVQRNAQQQQSS</sequence>
<reference evidence="1" key="1">
    <citation type="submission" date="2023-05" db="EMBL/GenBank/DDBJ databases">
        <title>Nepenthes gracilis genome sequencing.</title>
        <authorList>
            <person name="Fukushima K."/>
        </authorList>
    </citation>
    <scope>NUCLEOTIDE SEQUENCE</scope>
    <source>
        <strain evidence="1">SING2019-196</strain>
    </source>
</reference>
<dbReference type="AlphaFoldDB" id="A0AAD3SSP7"/>
<keyword evidence="2" id="KW-1185">Reference proteome</keyword>
<organism evidence="1 2">
    <name type="scientific">Nepenthes gracilis</name>
    <name type="common">Slender pitcher plant</name>
    <dbReference type="NCBI Taxonomy" id="150966"/>
    <lineage>
        <taxon>Eukaryota</taxon>
        <taxon>Viridiplantae</taxon>
        <taxon>Streptophyta</taxon>
        <taxon>Embryophyta</taxon>
        <taxon>Tracheophyta</taxon>
        <taxon>Spermatophyta</taxon>
        <taxon>Magnoliopsida</taxon>
        <taxon>eudicotyledons</taxon>
        <taxon>Gunneridae</taxon>
        <taxon>Pentapetalae</taxon>
        <taxon>Caryophyllales</taxon>
        <taxon>Nepenthaceae</taxon>
        <taxon>Nepenthes</taxon>
    </lineage>
</organism>
<accession>A0AAD3SSP7</accession>
<dbReference type="Proteomes" id="UP001279734">
    <property type="component" value="Unassembled WGS sequence"/>
</dbReference>
<comment type="caution">
    <text evidence="1">The sequence shown here is derived from an EMBL/GenBank/DDBJ whole genome shotgun (WGS) entry which is preliminary data.</text>
</comment>
<dbReference type="EMBL" id="BSYO01000016">
    <property type="protein sequence ID" value="GMH16164.1"/>
    <property type="molecule type" value="Genomic_DNA"/>
</dbReference>